<dbReference type="Pfam" id="PF18830">
    <property type="entry name" value="LPD16"/>
    <property type="match status" value="1"/>
</dbReference>
<dbReference type="InterPro" id="IPR040568">
    <property type="entry name" value="LPD16"/>
</dbReference>
<dbReference type="Pfam" id="PF18840">
    <property type="entry name" value="LPD25"/>
    <property type="match status" value="1"/>
</dbReference>
<feature type="domain" description="Large polyvalent protein-associated" evidence="3">
    <location>
        <begin position="368"/>
        <end position="440"/>
    </location>
</feature>
<feature type="domain" description="YodL-like" evidence="2">
    <location>
        <begin position="260"/>
        <end position="357"/>
    </location>
</feature>
<dbReference type="EMBL" id="CZAY01000008">
    <property type="protein sequence ID" value="CUP50511.1"/>
    <property type="molecule type" value="Genomic_DNA"/>
</dbReference>
<accession>A0A174NTB4</accession>
<dbReference type="RefSeq" id="WP_055282726.1">
    <property type="nucleotide sequence ID" value="NZ_CZAY01000008.1"/>
</dbReference>
<dbReference type="InterPro" id="IPR025923">
    <property type="entry name" value="YodL-like_dom"/>
</dbReference>
<evidence type="ECO:0000313" key="5">
    <source>
        <dbReference type="EMBL" id="CUP50511.1"/>
    </source>
</evidence>
<evidence type="ECO:0000259" key="4">
    <source>
        <dbReference type="Pfam" id="PF18840"/>
    </source>
</evidence>
<feature type="region of interest" description="Disordered" evidence="1">
    <location>
        <begin position="839"/>
        <end position="919"/>
    </location>
</feature>
<gene>
    <name evidence="5" type="ORF">ERS852526_01294</name>
</gene>
<evidence type="ECO:0000259" key="2">
    <source>
        <dbReference type="Pfam" id="PF14191"/>
    </source>
</evidence>
<evidence type="ECO:0000313" key="6">
    <source>
        <dbReference type="Proteomes" id="UP000095485"/>
    </source>
</evidence>
<evidence type="ECO:0008006" key="7">
    <source>
        <dbReference type="Google" id="ProtNLM"/>
    </source>
</evidence>
<proteinExistence type="predicted"/>
<dbReference type="InterPro" id="IPR041045">
    <property type="entry name" value="LPD25"/>
</dbReference>
<evidence type="ECO:0000256" key="1">
    <source>
        <dbReference type="SAM" id="MobiDB-lite"/>
    </source>
</evidence>
<dbReference type="Pfam" id="PF14191">
    <property type="entry name" value="YodL"/>
    <property type="match status" value="1"/>
</dbReference>
<protein>
    <recommendedName>
        <fullName evidence="7">DUF4316 domain-containing protein</fullName>
    </recommendedName>
</protein>
<evidence type="ECO:0000259" key="3">
    <source>
        <dbReference type="Pfam" id="PF18830"/>
    </source>
</evidence>
<dbReference type="OrthoDB" id="2875909at2"/>
<feature type="region of interest" description="Disordered" evidence="1">
    <location>
        <begin position="1"/>
        <end position="29"/>
    </location>
</feature>
<organism evidence="5 6">
    <name type="scientific">Dorea longicatena</name>
    <dbReference type="NCBI Taxonomy" id="88431"/>
    <lineage>
        <taxon>Bacteria</taxon>
        <taxon>Bacillati</taxon>
        <taxon>Bacillota</taxon>
        <taxon>Clostridia</taxon>
        <taxon>Lachnospirales</taxon>
        <taxon>Lachnospiraceae</taxon>
        <taxon>Dorea</taxon>
    </lineage>
</organism>
<feature type="compositionally biased region" description="Basic and acidic residues" evidence="1">
    <location>
        <begin position="887"/>
        <end position="919"/>
    </location>
</feature>
<sequence>MARSMITGRETQKMQEYTQERINQAERRGVEFPTDVKEQISEYANLIGEEEKVRTLVRNLADALSKADEESVEDLLDDARMDIQDLPDPTIGKLELRDYGYTAEDMVPLRKEAALDYHRMGSKIYCLGSDGGKGEYASKEMIQAHEGLFGMELQMWERIRDQDLDYADEDFGAFQEPMSVIDQEEALKLYDAGADIYLITNFSSPIYVTERKEIERGPEHYQMSMAERERFRNLEWEMQKYPQIQSLKEANLLLGTRRTFGIYQIKDDSPGENYAFMNMSFIESHGMQIKKEDYKLVYVGELLGNTSLDDIFERFNIDRPKDFRGHSLSVSDIVVLNDGEKVTAHFVDSISFEQLDSFLNLEEQVLSELAYEVGERYFAIQRTEEGYDYSFYDEDFRLMDGGVYENDEISIEEAAEELLEDEGWTGERIRGDYDQLMEKVKEMDEVVMAEIQKSQGEYKPLAKVEELEEANYNMIDNVLNNMPLKKEPYLEYFATECDEFHDMGAYEKSTDVNQIAAVYEKYKENPETAYLGCSMGIIYRDPEDSYYDDAEFAIVKGNTVLGNLMDDVRFYGELALVREGIEKIHEALPDYKYVPMRDVREAMYPEKMTTEQLAEALDEIAEAFDPYDYRDHVEPGQDTLQEVMLDLQSGNVGSYISFLKDVIEEDCEQSVWAGVLLERLKSYEPDISKETEPMVYVNYCEKRELMEPRCQKLSDLDSRTAQKDKEWYADRNPRTDEPMVTAQMFFTIYYAEKGDKMLQYFKGKIDIGTGNGGILSQLKLQNELKLTDESWIGYLKNKGNEEFQKCMEDLTDMQNHVLPYLQSFCSLEEKSVQEKQERQVAEKQDSRVEASRAANVTKGDNDKAVKKVVSSMQTEKNKATTKAKKPSIHERLEINKRKIQEKQGKDDPERGADRDVRTV</sequence>
<feature type="domain" description="Large polyvalent protein associated" evidence="4">
    <location>
        <begin position="689"/>
        <end position="786"/>
    </location>
</feature>
<dbReference type="GeneID" id="96228589"/>
<feature type="compositionally biased region" description="Basic and acidic residues" evidence="1">
    <location>
        <begin position="839"/>
        <end position="850"/>
    </location>
</feature>
<reference evidence="5 6" key="1">
    <citation type="submission" date="2015-09" db="EMBL/GenBank/DDBJ databases">
        <authorList>
            <consortium name="Pathogen Informatics"/>
        </authorList>
    </citation>
    <scope>NUCLEOTIDE SEQUENCE [LARGE SCALE GENOMIC DNA]</scope>
    <source>
        <strain evidence="5 6">2789STDY5834914</strain>
    </source>
</reference>
<dbReference type="STRING" id="88431.ERS852423_00637"/>
<name>A0A174NTB4_9FIRM</name>
<dbReference type="Proteomes" id="UP000095485">
    <property type="component" value="Unassembled WGS sequence"/>
</dbReference>
<dbReference type="AlphaFoldDB" id="A0A174NTB4"/>